<dbReference type="OrthoDB" id="9777884at2"/>
<dbReference type="InterPro" id="IPR006015">
    <property type="entry name" value="Universal_stress_UspA"/>
</dbReference>
<evidence type="ECO:0000256" key="1">
    <source>
        <dbReference type="ARBA" id="ARBA00008791"/>
    </source>
</evidence>
<sequence length="139" mass="15472">MYEKILLAADGSKNSIRAAKEAIKIASLIQNCLIEVVYVADFAKAKSDILHSKGKEELDFSRRQKLLPLEEQLKSHNVTYEVKILHGEPGPAIVDYANKEKFDLVIIGSRGLNTLQEMVLGSVSHKVMKRVNCPALIVK</sequence>
<gene>
    <name evidence="3" type="ORF">FHP05_00255</name>
</gene>
<name>A0A5C8P1K1_9BACI</name>
<dbReference type="PANTHER" id="PTHR46268:SF6">
    <property type="entry name" value="UNIVERSAL STRESS PROTEIN UP12"/>
    <property type="match status" value="1"/>
</dbReference>
<proteinExistence type="inferred from homology"/>
<evidence type="ECO:0000313" key="3">
    <source>
        <dbReference type="EMBL" id="TXL67485.1"/>
    </source>
</evidence>
<dbReference type="Pfam" id="PF00582">
    <property type="entry name" value="Usp"/>
    <property type="match status" value="1"/>
</dbReference>
<accession>A0A5C8P1K1</accession>
<dbReference type="InterPro" id="IPR014729">
    <property type="entry name" value="Rossmann-like_a/b/a_fold"/>
</dbReference>
<dbReference type="RefSeq" id="WP_147664951.1">
    <property type="nucleotide sequence ID" value="NZ_VDUW01000001.1"/>
</dbReference>
<comment type="caution">
    <text evidence="3">The sequence shown here is derived from an EMBL/GenBank/DDBJ whole genome shotgun (WGS) entry which is preliminary data.</text>
</comment>
<evidence type="ECO:0000313" key="4">
    <source>
        <dbReference type="Proteomes" id="UP000321574"/>
    </source>
</evidence>
<dbReference type="InterPro" id="IPR006016">
    <property type="entry name" value="UspA"/>
</dbReference>
<dbReference type="SUPFAM" id="SSF52402">
    <property type="entry name" value="Adenine nucleotide alpha hydrolases-like"/>
    <property type="match status" value="1"/>
</dbReference>
<dbReference type="Proteomes" id="UP000321574">
    <property type="component" value="Unassembled WGS sequence"/>
</dbReference>
<dbReference type="AlphaFoldDB" id="A0A5C8P1K1"/>
<dbReference type="CDD" id="cd00293">
    <property type="entry name" value="USP-like"/>
    <property type="match status" value="1"/>
</dbReference>
<comment type="similarity">
    <text evidence="1">Belongs to the universal stress protein A family.</text>
</comment>
<feature type="domain" description="UspA" evidence="2">
    <location>
        <begin position="1"/>
        <end position="139"/>
    </location>
</feature>
<evidence type="ECO:0000259" key="2">
    <source>
        <dbReference type="Pfam" id="PF00582"/>
    </source>
</evidence>
<dbReference type="Gene3D" id="3.40.50.620">
    <property type="entry name" value="HUPs"/>
    <property type="match status" value="1"/>
</dbReference>
<dbReference type="EMBL" id="VDUW01000001">
    <property type="protein sequence ID" value="TXL67485.1"/>
    <property type="molecule type" value="Genomic_DNA"/>
</dbReference>
<dbReference type="PANTHER" id="PTHR46268">
    <property type="entry name" value="STRESS RESPONSE PROTEIN NHAX"/>
    <property type="match status" value="1"/>
</dbReference>
<organism evidence="3 4">
    <name type="scientific">Cerasibacillus terrae</name>
    <dbReference type="NCBI Taxonomy" id="2498845"/>
    <lineage>
        <taxon>Bacteria</taxon>
        <taxon>Bacillati</taxon>
        <taxon>Bacillota</taxon>
        <taxon>Bacilli</taxon>
        <taxon>Bacillales</taxon>
        <taxon>Bacillaceae</taxon>
        <taxon>Cerasibacillus</taxon>
    </lineage>
</organism>
<keyword evidence="4" id="KW-1185">Reference proteome</keyword>
<dbReference type="PRINTS" id="PR01438">
    <property type="entry name" value="UNVRSLSTRESS"/>
</dbReference>
<protein>
    <submittedName>
        <fullName evidence="3">Universal stress protein</fullName>
    </submittedName>
</protein>
<reference evidence="3 4" key="1">
    <citation type="submission" date="2019-06" db="EMBL/GenBank/DDBJ databases">
        <title>Cerasibacillus sp. nov., isolated from maize field.</title>
        <authorList>
            <person name="Lin S.-Y."/>
            <person name="Tsai C.-F."/>
            <person name="Young C.-C."/>
        </authorList>
    </citation>
    <scope>NUCLEOTIDE SEQUENCE [LARGE SCALE GENOMIC DNA]</scope>
    <source>
        <strain evidence="3 4">CC-CFT480</strain>
    </source>
</reference>